<dbReference type="PANTHER" id="PTHR46682:SF1">
    <property type="entry name" value="ADHESION G-PROTEIN COUPLED RECEPTOR V1"/>
    <property type="match status" value="1"/>
</dbReference>
<dbReference type="InterPro" id="IPR038081">
    <property type="entry name" value="CalX-like_sf"/>
</dbReference>
<dbReference type="NCBIfam" id="NF012211">
    <property type="entry name" value="tand_rpt_95"/>
    <property type="match status" value="2"/>
</dbReference>
<dbReference type="Proteomes" id="UP000658514">
    <property type="component" value="Unassembled WGS sequence"/>
</dbReference>
<dbReference type="Gene3D" id="2.60.40.3440">
    <property type="match status" value="2"/>
</dbReference>
<comment type="caution">
    <text evidence="5">The sequence shown here is derived from an EMBL/GenBank/DDBJ whole genome shotgun (WGS) entry which is preliminary data.</text>
</comment>
<dbReference type="InterPro" id="IPR035986">
    <property type="entry name" value="PKD_dom_sf"/>
</dbReference>
<dbReference type="Gene3D" id="2.60.40.2030">
    <property type="match status" value="4"/>
</dbReference>
<keyword evidence="6" id="KW-1185">Reference proteome</keyword>
<keyword evidence="1" id="KW-0732">Signal</keyword>
<name>A0ABR8AL84_9CYAN</name>
<sequence>MTYVDIDNLVKVSENNYALKLESTGSKATHNRLFVPKNASSLKFDYQITDTGKDEVLNIYFNDKLLDQVSLESKTSGFITYNKSFGTQGISGQIGTLTFEIVDNRGFIINSEVLLDNIEFVQSQPLIAEFVLPNLLAISPELLTQDTLELLKNQAVSGWNNLGLTPNQLNQLSNIQFQVTDFADSTLALTEGLTIKIDQDAAGHGWYIDSSPSENSEFNSSISNDEFQADESSPAFGRVDLLTVLTHELGHVLGLPDIDASITPHQLMSATLSTGVRRIPHSPSVTVLPKVISSQPLSLNFATNDSFVQPNSITQNTVVLNAVNTNSLNILNLNQLTSLTGGILNSSFNINNPSNSQFGWNLRGNISIVDEAAKIDEGDYLNSGLSQSFVIPQGAKTLQFKILSANLGSTSLNPPDAFEVALLNTQTMTTLLGTVTGLTQTDALLNIQNDGEIFTAAQVKISGSLGSPLTVNIDISSLQAGTFATLYFDLLGFGQVDSSVTLDDVVLLSEAGNPPSANNDTATTEQGKPVSIDVLANDRTNTTLNQNTLAIATQPTNGTVTVNSNGTITYTPKANFNGTDSFTYTIKDNNGETSNPAAVSITVTPAANNPPVANNDTIITNQNTPVAIAILANDSDIDGTLNPSTIAIANQPTNGTVTINPDGTITFTPNSTFVGTDSFTYTVQDNQGLTSNTASATITVNNLPPVITNISAKTQLNEGEIATFSATATDPANDSLTYTWNFGDSSETVTGQTVQHAFAENGTYNITLTVRDGDGGITTETLAVTVNNLAATITNISGDTNVNESTAANFSATATDPGNDSLTYTWNFGDGSNPVTGENVSHTFADNGTYTVTLTVADDEGAATSSTLAVNVNNVAPTVTSRSDNQIIYVGETVAFAGQFTDPGTQDTHTIVWDFGDGNTVTGDLNPTYIYSTNGKYNVTLTVTDDDGGMSQNILTVIVKELPTLSINDISFIEGDDGNTFAVFTASLSEPSLRTVTANFATADGTATTGSDYLAKTGKISFNPGETTQTITVAIPGDRTDEFDETFFLNLSDATNATIADATGVGIILDNDEPTTFTITNKSIVEGDNGTTYAIFTVNLDALSAKPISVNFATVDGTATAGSDYIATEGIMTFAPGETTKIITVELIGDTLDEYDETFFLKLSNVTNATIVNEFGTGIILDNDEPPVVTIQQKTITTTESGTAKVTFTVSLSGTSAKEITVDYSTVNGTATAGKDYISTRGTLTFAPGETTKTITIELQDDNIDEYDETFFLKLNNALHATIAEHAVGAVTIADNDEPPALFIADKTITEGHDGISYMNFTVSLNVMSEKTISVKYATADGTAIAGSDYLANSGILTFAPGEITKTIAVAIIGDRQDEYDEFFSINLSEAINATITDNTAVATIVDDDESPVLKVTASPAELWPPNHKMVEIKVNTQVSDDFDINPVVKLISITSNEPDNGLGDGDTAGDIEIRADGRIFLRAERSGSGTGRIYTLTYSATDSAGNVTYTKTQIRVPKSKGQ</sequence>
<dbReference type="Gene3D" id="3.40.390.10">
    <property type="entry name" value="Collagenase (Catalytic Domain)"/>
    <property type="match status" value="1"/>
</dbReference>
<dbReference type="PROSITE" id="PS50093">
    <property type="entry name" value="PKD"/>
    <property type="match status" value="3"/>
</dbReference>
<dbReference type="InterPro" id="IPR022409">
    <property type="entry name" value="PKD/Chitinase_dom"/>
</dbReference>
<dbReference type="SMART" id="SM00089">
    <property type="entry name" value="PKD"/>
    <property type="match status" value="3"/>
</dbReference>
<evidence type="ECO:0000256" key="1">
    <source>
        <dbReference type="ARBA" id="ARBA00022729"/>
    </source>
</evidence>
<dbReference type="InterPro" id="IPR013783">
    <property type="entry name" value="Ig-like_fold"/>
</dbReference>
<dbReference type="SUPFAM" id="SSF55486">
    <property type="entry name" value="Metalloproteases ('zincins'), catalytic domain"/>
    <property type="match status" value="1"/>
</dbReference>
<dbReference type="PANTHER" id="PTHR46682">
    <property type="entry name" value="ADHESION G-PROTEIN COUPLED RECEPTOR V1"/>
    <property type="match status" value="1"/>
</dbReference>
<evidence type="ECO:0000313" key="5">
    <source>
        <dbReference type="EMBL" id="MBD2200773.1"/>
    </source>
</evidence>
<keyword evidence="3" id="KW-0106">Calcium</keyword>
<accession>A0ABR8AL84</accession>
<evidence type="ECO:0000313" key="6">
    <source>
        <dbReference type="Proteomes" id="UP000658514"/>
    </source>
</evidence>
<feature type="domain" description="PKD" evidence="4">
    <location>
        <begin position="705"/>
        <end position="793"/>
    </location>
</feature>
<evidence type="ECO:0000256" key="2">
    <source>
        <dbReference type="ARBA" id="ARBA00022737"/>
    </source>
</evidence>
<dbReference type="CDD" id="cd00146">
    <property type="entry name" value="PKD"/>
    <property type="match status" value="3"/>
</dbReference>
<dbReference type="RefSeq" id="WP_190551983.1">
    <property type="nucleotide sequence ID" value="NZ_CAWPNO010000016.1"/>
</dbReference>
<dbReference type="SUPFAM" id="SSF141072">
    <property type="entry name" value="CalX-like"/>
    <property type="match status" value="4"/>
</dbReference>
<dbReference type="InterPro" id="IPR000601">
    <property type="entry name" value="PKD_dom"/>
</dbReference>
<dbReference type="Pfam" id="PF17963">
    <property type="entry name" value="Big_9"/>
    <property type="match status" value="2"/>
</dbReference>
<dbReference type="InterPro" id="IPR003644">
    <property type="entry name" value="Calx_beta"/>
</dbReference>
<proteinExistence type="predicted"/>
<gene>
    <name evidence="5" type="ORF">H6G24_35930</name>
</gene>
<protein>
    <submittedName>
        <fullName evidence="5">Tandem-95 repeat protein</fullName>
    </submittedName>
</protein>
<dbReference type="InterPro" id="IPR024079">
    <property type="entry name" value="MetalloPept_cat_dom_sf"/>
</dbReference>
<organism evidence="5 6">
    <name type="scientific">Calothrix parietina FACHB-288</name>
    <dbReference type="NCBI Taxonomy" id="2692896"/>
    <lineage>
        <taxon>Bacteria</taxon>
        <taxon>Bacillati</taxon>
        <taxon>Cyanobacteriota</taxon>
        <taxon>Cyanophyceae</taxon>
        <taxon>Nostocales</taxon>
        <taxon>Calotrichaceae</taxon>
        <taxon>Calothrix</taxon>
    </lineage>
</organism>
<reference evidence="5 6" key="1">
    <citation type="journal article" date="2020" name="ISME J.">
        <title>Comparative genomics reveals insights into cyanobacterial evolution and habitat adaptation.</title>
        <authorList>
            <person name="Chen M.Y."/>
            <person name="Teng W.K."/>
            <person name="Zhao L."/>
            <person name="Hu C.X."/>
            <person name="Zhou Y.K."/>
            <person name="Han B.P."/>
            <person name="Song L.R."/>
            <person name="Shu W.S."/>
        </authorList>
    </citation>
    <scope>NUCLEOTIDE SEQUENCE [LARGE SCALE GENOMIC DNA]</scope>
    <source>
        <strain evidence="5 6">FACHB-288</strain>
    </source>
</reference>
<keyword evidence="2" id="KW-0677">Repeat</keyword>
<evidence type="ECO:0000256" key="3">
    <source>
        <dbReference type="ARBA" id="ARBA00022837"/>
    </source>
</evidence>
<feature type="domain" description="PKD" evidence="4">
    <location>
        <begin position="813"/>
        <end position="872"/>
    </location>
</feature>
<dbReference type="SUPFAM" id="SSF49299">
    <property type="entry name" value="PKD domain"/>
    <property type="match status" value="3"/>
</dbReference>
<dbReference type="Gene3D" id="2.60.40.10">
    <property type="entry name" value="Immunoglobulins"/>
    <property type="match status" value="3"/>
</dbReference>
<dbReference type="Pfam" id="PF03160">
    <property type="entry name" value="Calx-beta"/>
    <property type="match status" value="3"/>
</dbReference>
<dbReference type="Pfam" id="PF18911">
    <property type="entry name" value="PKD_4"/>
    <property type="match status" value="3"/>
</dbReference>
<feature type="domain" description="PKD" evidence="4">
    <location>
        <begin position="900"/>
        <end position="959"/>
    </location>
</feature>
<dbReference type="InterPro" id="IPR026919">
    <property type="entry name" value="ADGRV1"/>
</dbReference>
<evidence type="ECO:0000259" key="4">
    <source>
        <dbReference type="PROSITE" id="PS50093"/>
    </source>
</evidence>
<dbReference type="SMART" id="SM00237">
    <property type="entry name" value="Calx_beta"/>
    <property type="match status" value="4"/>
</dbReference>
<dbReference type="EMBL" id="JACJQH010000112">
    <property type="protein sequence ID" value="MBD2200773.1"/>
    <property type="molecule type" value="Genomic_DNA"/>
</dbReference>